<dbReference type="InterPro" id="IPR015824">
    <property type="entry name" value="Phosphoglycerate_kinase_N"/>
</dbReference>
<feature type="binding site" evidence="13 14">
    <location>
        <begin position="60"/>
        <end position="63"/>
    </location>
    <ligand>
        <name>substrate</name>
    </ligand>
</feature>
<feature type="binding site" evidence="13">
    <location>
        <position position="119"/>
    </location>
    <ligand>
        <name>substrate</name>
    </ligand>
</feature>
<gene>
    <name evidence="13 17" type="primary">pgk</name>
    <name evidence="17" type="ORF">Cva_00885</name>
</gene>
<dbReference type="GO" id="GO:0006096">
    <property type="term" value="P:glycolytic process"/>
    <property type="evidence" value="ECO:0007669"/>
    <property type="project" value="UniProtKB-UniRule"/>
</dbReference>
<dbReference type="STRING" id="1629334.Cva_00885"/>
<dbReference type="InterPro" id="IPR001576">
    <property type="entry name" value="Phosphoglycerate_kinase"/>
</dbReference>
<dbReference type="HAMAP" id="MF_00145">
    <property type="entry name" value="Phosphoglyc_kinase"/>
    <property type="match status" value="1"/>
</dbReference>
<keyword evidence="9 13" id="KW-0547">Nucleotide-binding</keyword>
<feature type="binding site" evidence="13 14">
    <location>
        <begin position="22"/>
        <end position="24"/>
    </location>
    <ligand>
        <name>substrate</name>
    </ligand>
</feature>
<dbReference type="GO" id="GO:0005829">
    <property type="term" value="C:cytosol"/>
    <property type="evidence" value="ECO:0007669"/>
    <property type="project" value="TreeGrafter"/>
</dbReference>
<evidence type="ECO:0000256" key="2">
    <source>
        <dbReference type="ARBA" id="ARBA00004838"/>
    </source>
</evidence>
<dbReference type="PANTHER" id="PTHR11406:SF23">
    <property type="entry name" value="PHOSPHOGLYCERATE KINASE 1, CHLOROPLASTIC-RELATED"/>
    <property type="match status" value="1"/>
</dbReference>
<comment type="caution">
    <text evidence="13">Lacks conserved residue(s) required for the propagation of feature annotation.</text>
</comment>
<dbReference type="PANTHER" id="PTHR11406">
    <property type="entry name" value="PHOSPHOGLYCERATE KINASE"/>
    <property type="match status" value="1"/>
</dbReference>
<dbReference type="GO" id="GO:0004618">
    <property type="term" value="F:phosphoglycerate kinase activity"/>
    <property type="evidence" value="ECO:0007669"/>
    <property type="project" value="UniProtKB-UniRule"/>
</dbReference>
<comment type="caution">
    <text evidence="17">The sequence shown here is derived from an EMBL/GenBank/DDBJ whole genome shotgun (WGS) entry which is preliminary data.</text>
</comment>
<evidence type="ECO:0000256" key="8">
    <source>
        <dbReference type="ARBA" id="ARBA00022679"/>
    </source>
</evidence>
<feature type="binding site" evidence="13">
    <location>
        <begin position="354"/>
        <end position="357"/>
    </location>
    <ligand>
        <name>ATP</name>
        <dbReference type="ChEBI" id="CHEBI:30616"/>
    </ligand>
</feature>
<feature type="binding site" evidence="13">
    <location>
        <position position="37"/>
    </location>
    <ligand>
        <name>substrate</name>
    </ligand>
</feature>
<dbReference type="PIRSF" id="PIRSF000724">
    <property type="entry name" value="Pgk"/>
    <property type="match status" value="1"/>
</dbReference>
<comment type="subcellular location">
    <subcellularLocation>
        <location evidence="13">Cytoplasm</location>
    </subcellularLocation>
</comment>
<evidence type="ECO:0000256" key="1">
    <source>
        <dbReference type="ARBA" id="ARBA00000642"/>
    </source>
</evidence>
<comment type="similarity">
    <text evidence="3 13 16">Belongs to the phosphoglycerate kinase family.</text>
</comment>
<evidence type="ECO:0000313" key="17">
    <source>
        <dbReference type="EMBL" id="GAO98237.1"/>
    </source>
</evidence>
<dbReference type="SUPFAM" id="SSF53748">
    <property type="entry name" value="Phosphoglycerate kinase"/>
    <property type="match status" value="1"/>
</dbReference>
<keyword evidence="8 13" id="KW-0808">Transferase</keyword>
<evidence type="ECO:0000256" key="4">
    <source>
        <dbReference type="ARBA" id="ARBA00011245"/>
    </source>
</evidence>
<dbReference type="GO" id="GO:0005524">
    <property type="term" value="F:ATP binding"/>
    <property type="evidence" value="ECO:0007669"/>
    <property type="project" value="UniProtKB-KW"/>
</dbReference>
<evidence type="ECO:0000256" key="12">
    <source>
        <dbReference type="ARBA" id="ARBA00023152"/>
    </source>
</evidence>
<evidence type="ECO:0000313" key="18">
    <source>
        <dbReference type="Proteomes" id="UP000036771"/>
    </source>
</evidence>
<protein>
    <recommendedName>
        <fullName evidence="6 13">Phosphoglycerate kinase</fullName>
        <ecNumber evidence="5 13">2.7.2.3</ecNumber>
    </recommendedName>
</protein>
<dbReference type="GO" id="GO:0006094">
    <property type="term" value="P:gluconeogenesis"/>
    <property type="evidence" value="ECO:0007669"/>
    <property type="project" value="TreeGrafter"/>
</dbReference>
<evidence type="ECO:0000256" key="10">
    <source>
        <dbReference type="ARBA" id="ARBA00022777"/>
    </source>
</evidence>
<feature type="binding site" evidence="14">
    <location>
        <position position="37"/>
    </location>
    <ligand>
        <name>(2R)-3-phosphoglycerate</name>
        <dbReference type="ChEBI" id="CHEBI:58272"/>
    </ligand>
</feature>
<dbReference type="InterPro" id="IPR036043">
    <property type="entry name" value="Phosphoglycerate_kinase_sf"/>
</dbReference>
<organism evidence="17 18">
    <name type="scientific">Caedimonas varicaedens</name>
    <dbReference type="NCBI Taxonomy" id="1629334"/>
    <lineage>
        <taxon>Bacteria</taxon>
        <taxon>Pseudomonadati</taxon>
        <taxon>Pseudomonadota</taxon>
        <taxon>Alphaproteobacteria</taxon>
        <taxon>Holosporales</taxon>
        <taxon>Caedimonadaceae</taxon>
        <taxon>Caedimonas</taxon>
    </lineage>
</organism>
<feature type="binding site" evidence="14">
    <location>
        <position position="119"/>
    </location>
    <ligand>
        <name>(2R)-3-phosphoglycerate</name>
        <dbReference type="ChEBI" id="CHEBI:58272"/>
    </ligand>
</feature>
<comment type="subunit">
    <text evidence="4 13">Monomer.</text>
</comment>
<sequence length="413" mass="44824">MHHLPTIDHVDVQGKTVLVRADLNVPIKEGKILDTSRVERVVPTVAELMRKGASVVLLSHFGRPEGKVVPSLTLRPIVQVLSQALKQEVFFANDCIGESARTTITSLKPGEVCLLENLRFEAGEEKNDSLFSEKLSRLGDIYINDGFSVSHRAHASVEGITHFLPSYAGRLMQEEVEALQQSLEHPQRPILACVAGSKISTKLELLKNLVSKVDYLVLGGGIANTFLLARGIPVGASLVEKEMLPLAQNIEEEARKKGCTLVLPIDVVVAMEHEDALFHQETGLNDIQTNQKIFDLGPSSCQLIKNLLKEVKTVVWNGPLGVFEQPPFDTGTTDIAMEVARLTREGKIFSIAGGGETVAALNSSGSGKDFSYLSTAGGAFLEWLEGKTLPGVAALFDASRITSKEENKIKEPA</sequence>
<dbReference type="AlphaFoldDB" id="A0A0K8MCN8"/>
<proteinExistence type="inferred from homology"/>
<evidence type="ECO:0000256" key="15">
    <source>
        <dbReference type="PIRSR" id="PIRSR000724-2"/>
    </source>
</evidence>
<dbReference type="FunFam" id="3.40.50.1260:FF:000031">
    <property type="entry name" value="Phosphoglycerate kinase 1"/>
    <property type="match status" value="1"/>
</dbReference>
<dbReference type="PROSITE" id="PS00111">
    <property type="entry name" value="PGLYCERATE_KINASE"/>
    <property type="match status" value="1"/>
</dbReference>
<dbReference type="FunFam" id="3.40.50.1260:FF:000006">
    <property type="entry name" value="Phosphoglycerate kinase"/>
    <property type="match status" value="1"/>
</dbReference>
<feature type="binding site" evidence="13">
    <location>
        <position position="152"/>
    </location>
    <ligand>
        <name>substrate</name>
    </ligand>
</feature>
<evidence type="ECO:0000256" key="5">
    <source>
        <dbReference type="ARBA" id="ARBA00013061"/>
    </source>
</evidence>
<dbReference type="Pfam" id="PF00162">
    <property type="entry name" value="PGK"/>
    <property type="match status" value="1"/>
</dbReference>
<comment type="catalytic activity">
    <reaction evidence="1 13 16">
        <text>(2R)-3-phosphoglycerate + ATP = (2R)-3-phospho-glyceroyl phosphate + ADP</text>
        <dbReference type="Rhea" id="RHEA:14801"/>
        <dbReference type="ChEBI" id="CHEBI:30616"/>
        <dbReference type="ChEBI" id="CHEBI:57604"/>
        <dbReference type="ChEBI" id="CHEBI:58272"/>
        <dbReference type="ChEBI" id="CHEBI:456216"/>
        <dbReference type="EC" id="2.7.2.3"/>
    </reaction>
</comment>
<evidence type="ECO:0000256" key="11">
    <source>
        <dbReference type="ARBA" id="ARBA00022840"/>
    </source>
</evidence>
<feature type="binding site" evidence="13 15">
    <location>
        <position position="202"/>
    </location>
    <ligand>
        <name>ATP</name>
        <dbReference type="ChEBI" id="CHEBI:30616"/>
    </ligand>
</feature>
<feature type="binding site" evidence="14">
    <location>
        <position position="152"/>
    </location>
    <ligand>
        <name>(2R)-3-phosphoglycerate</name>
        <dbReference type="ChEBI" id="CHEBI:58272"/>
    </ligand>
</feature>
<reference evidence="17 18" key="1">
    <citation type="submission" date="2015-03" db="EMBL/GenBank/DDBJ databases">
        <title>Caedibacter varicaedens, whole genome shotgun sequence.</title>
        <authorList>
            <person name="Suzuki H."/>
            <person name="Dapper A.L."/>
            <person name="Gibson A.K."/>
            <person name="Jackson C."/>
            <person name="Lee H."/>
            <person name="Pejaver V.R."/>
            <person name="Doak T."/>
            <person name="Lynch M."/>
        </authorList>
    </citation>
    <scope>NUCLEOTIDE SEQUENCE [LARGE SCALE GENOMIC DNA]</scope>
</reference>
<evidence type="ECO:0000256" key="13">
    <source>
        <dbReference type="HAMAP-Rule" id="MF_00145"/>
    </source>
</evidence>
<dbReference type="EC" id="2.7.2.3" evidence="5 13"/>
<dbReference type="OrthoDB" id="9808460at2"/>
<evidence type="ECO:0000256" key="3">
    <source>
        <dbReference type="ARBA" id="ARBA00008982"/>
    </source>
</evidence>
<dbReference type="Gene3D" id="3.40.50.1260">
    <property type="entry name" value="Phosphoglycerate kinase, N-terminal domain"/>
    <property type="match status" value="2"/>
</dbReference>
<dbReference type="Proteomes" id="UP000036771">
    <property type="component" value="Unassembled WGS sequence"/>
</dbReference>
<evidence type="ECO:0000256" key="7">
    <source>
        <dbReference type="ARBA" id="ARBA00022490"/>
    </source>
</evidence>
<keyword evidence="10 13" id="KW-0418">Kinase</keyword>
<keyword evidence="7 13" id="KW-0963">Cytoplasm</keyword>
<name>A0A0K8MCN8_9PROT</name>
<evidence type="ECO:0000256" key="9">
    <source>
        <dbReference type="ARBA" id="ARBA00022741"/>
    </source>
</evidence>
<evidence type="ECO:0000256" key="16">
    <source>
        <dbReference type="RuleBase" id="RU000532"/>
    </source>
</evidence>
<keyword evidence="12 13" id="KW-0324">Glycolysis</keyword>
<evidence type="ECO:0000256" key="6">
    <source>
        <dbReference type="ARBA" id="ARBA00016471"/>
    </source>
</evidence>
<feature type="binding site" evidence="13 15">
    <location>
        <position position="324"/>
    </location>
    <ligand>
        <name>ATP</name>
        <dbReference type="ChEBI" id="CHEBI:30616"/>
    </ligand>
</feature>
<keyword evidence="11 13" id="KW-0067">ATP-binding</keyword>
<accession>A0A0K8MCN8</accession>
<dbReference type="EMBL" id="BBVC01000036">
    <property type="protein sequence ID" value="GAO98237.1"/>
    <property type="molecule type" value="Genomic_DNA"/>
</dbReference>
<dbReference type="InterPro" id="IPR015911">
    <property type="entry name" value="Phosphoglycerate_kinase_CS"/>
</dbReference>
<dbReference type="PRINTS" id="PR00477">
    <property type="entry name" value="PHGLYCKINASE"/>
</dbReference>
<comment type="pathway">
    <text evidence="2 13">Carbohydrate degradation; glycolysis; pyruvate from D-glyceraldehyde 3-phosphate: step 2/5.</text>
</comment>
<dbReference type="UniPathway" id="UPA00109">
    <property type="reaction ID" value="UER00185"/>
</dbReference>
<dbReference type="GO" id="GO:0043531">
    <property type="term" value="F:ADP binding"/>
    <property type="evidence" value="ECO:0007669"/>
    <property type="project" value="TreeGrafter"/>
</dbReference>
<evidence type="ECO:0000256" key="14">
    <source>
        <dbReference type="PIRSR" id="PIRSR000724-1"/>
    </source>
</evidence>
<keyword evidence="18" id="KW-1185">Reference proteome</keyword>